<dbReference type="Proteomes" id="UP000282087">
    <property type="component" value="Unassembled WGS sequence"/>
</dbReference>
<dbReference type="SFLD" id="SFLDG01121">
    <property type="entry name" value="Diphthamide_biosynthesis"/>
    <property type="match status" value="1"/>
</dbReference>
<keyword evidence="6 8" id="KW-0408">Iron</keyword>
<dbReference type="FunFam" id="3.40.50.11840:FF:000002">
    <property type="entry name" value="2-(3-amino-3-carboxypropyl)histidine synthase subunit 2"/>
    <property type="match status" value="1"/>
</dbReference>
<dbReference type="InterPro" id="IPR042265">
    <property type="entry name" value="DPH1/DPH2_3"/>
</dbReference>
<dbReference type="InterPro" id="IPR042263">
    <property type="entry name" value="DPH1/DPH2_1"/>
</dbReference>
<dbReference type="Proteomes" id="UP000286097">
    <property type="component" value="Unassembled WGS sequence"/>
</dbReference>
<comment type="caution">
    <text evidence="9">The sequence shown here is derived from an EMBL/GenBank/DDBJ whole genome shotgun (WGS) entry which is preliminary data.</text>
</comment>
<keyword evidence="5 8" id="KW-0479">Metal-binding</keyword>
<comment type="pathway">
    <text evidence="2 8">Protein modification; peptidyl-diphthamide biosynthesis.</text>
</comment>
<comment type="similarity">
    <text evidence="3 8">Belongs to the DPH1/DPH2 family. DPH2 subfamily.</text>
</comment>
<evidence type="ECO:0000256" key="5">
    <source>
        <dbReference type="ARBA" id="ARBA00022723"/>
    </source>
</evidence>
<evidence type="ECO:0000313" key="9">
    <source>
        <dbReference type="EMBL" id="RMX63983.1"/>
    </source>
</evidence>
<evidence type="ECO:0000313" key="10">
    <source>
        <dbReference type="EMBL" id="RQM13276.1"/>
    </source>
</evidence>
<dbReference type="NCBIfam" id="TIGR00272">
    <property type="entry name" value="DPH2"/>
    <property type="match status" value="1"/>
</dbReference>
<dbReference type="PANTHER" id="PTHR10762:SF2">
    <property type="entry name" value="2-(3-AMINO-3-CARBOXYPROPYL)HISTIDINE SYNTHASE SUBUNIT 2"/>
    <property type="match status" value="1"/>
</dbReference>
<dbReference type="OrthoDB" id="449241at2759"/>
<accession>A0A3M6VCQ7</accession>
<proteinExistence type="inferred from homology"/>
<dbReference type="SFLD" id="SFLDS00032">
    <property type="entry name" value="Radical_SAM_3-amino-3-carboxyp"/>
    <property type="match status" value="1"/>
</dbReference>
<dbReference type="Gene3D" id="3.40.50.11840">
    <property type="entry name" value="Diphthamide synthesis DPH1/DPH2 domain 1"/>
    <property type="match status" value="1"/>
</dbReference>
<dbReference type="NCBIfam" id="TIGR00322">
    <property type="entry name" value="diphth2_R"/>
    <property type="match status" value="1"/>
</dbReference>
<reference evidence="11 12" key="1">
    <citation type="submission" date="2018-06" db="EMBL/GenBank/DDBJ databases">
        <title>Comparative genomics of downy mildews reveals potential adaptations to biotrophy.</title>
        <authorList>
            <person name="Fletcher K."/>
            <person name="Klosterman S.J."/>
            <person name="Derevnina L."/>
            <person name="Martin F."/>
            <person name="Koike S."/>
            <person name="Reyes Chin-Wo S."/>
            <person name="Mou B."/>
            <person name="Michelmore R."/>
        </authorList>
    </citation>
    <scope>NUCLEOTIDE SEQUENCE [LARGE SCALE GENOMIC DNA]</scope>
    <source>
        <strain evidence="10 12">R13</strain>
        <strain evidence="9 11">R14</strain>
    </source>
</reference>
<evidence type="ECO:0000256" key="7">
    <source>
        <dbReference type="ARBA" id="ARBA00023014"/>
    </source>
</evidence>
<dbReference type="AlphaFoldDB" id="A0A3M6VCQ7"/>
<dbReference type="InterPro" id="IPR016435">
    <property type="entry name" value="DPH1/DPH2"/>
</dbReference>
<gene>
    <name evidence="10" type="ORF">DD237_005931</name>
    <name evidence="9" type="ORF">DD238_005201</name>
</gene>
<dbReference type="GO" id="GO:0051536">
    <property type="term" value="F:iron-sulfur cluster binding"/>
    <property type="evidence" value="ECO:0007669"/>
    <property type="project" value="UniProtKB-KW"/>
</dbReference>
<evidence type="ECO:0000256" key="8">
    <source>
        <dbReference type="RuleBase" id="RU364133"/>
    </source>
</evidence>
<keyword evidence="7 8" id="KW-0411">Iron-sulfur</keyword>
<evidence type="ECO:0000313" key="12">
    <source>
        <dbReference type="Proteomes" id="UP000286097"/>
    </source>
</evidence>
<dbReference type="STRING" id="542832.A0A3M6VCQ7"/>
<protein>
    <recommendedName>
        <fullName evidence="4 8">2-(3-amino-3-carboxypropyl)histidine synthase subunit 2</fullName>
    </recommendedName>
</protein>
<dbReference type="GO" id="GO:0046872">
    <property type="term" value="F:metal ion binding"/>
    <property type="evidence" value="ECO:0007669"/>
    <property type="project" value="UniProtKB-KW"/>
</dbReference>
<dbReference type="SFLD" id="SFLDF00408">
    <property type="entry name" value="Diphthamide_biosynthesis_famil"/>
    <property type="match status" value="1"/>
</dbReference>
<keyword evidence="11" id="KW-1185">Reference proteome</keyword>
<evidence type="ECO:0000256" key="1">
    <source>
        <dbReference type="ARBA" id="ARBA00001966"/>
    </source>
</evidence>
<evidence type="ECO:0000256" key="4">
    <source>
        <dbReference type="ARBA" id="ARBA00021914"/>
    </source>
</evidence>
<evidence type="ECO:0000256" key="3">
    <source>
        <dbReference type="ARBA" id="ARBA00006179"/>
    </source>
</evidence>
<dbReference type="PANTHER" id="PTHR10762">
    <property type="entry name" value="DIPHTHAMIDE BIOSYNTHESIS PROTEIN"/>
    <property type="match status" value="1"/>
</dbReference>
<dbReference type="FunFam" id="3.40.50.11860:FF:000001">
    <property type="entry name" value="2-(3-amino-3-carboxypropyl)histidine synthase subunit 2"/>
    <property type="match status" value="1"/>
</dbReference>
<name>A0A3M6VCQ7_9STRA</name>
<comment type="function">
    <text evidence="8">Required for the first step of diphthamide biosynthesis, a post-translational modification of histidine which occurs in elongation factor 2. DPH1 and DPH2 transfer a 3-amino-3-carboxypropyl (ACP) group from S-adenosyl-L-methionine (SAM) to a histidine residue, the reaction is assisted by a reduction system comprising DPH3 and a NADH-dependent reductase. Facilitates the reduction of the catalytic iron-sulfur cluster found in the DPH1 subunit.</text>
</comment>
<dbReference type="VEuPathDB" id="FungiDB:DD237_005931"/>
<sequence length="516" mass="57460">MTVALAFESDDGSRAIEMQVQVQETDGIRVQDCDVLDYFEITRIVEQIRRGGYKKIALQFPDSLLPDASQVQQELKNRLVGQWERMFVLGDTSYGSCCVDEVAAQHLVADCIVHFGRTCLSATTKIPVIYVFGKAPISVEDCVQQLSERIVGMDPTKTLMLLYEPRYHHASATVLKSLKKKFSERKLLFGTMKTFYDPTEKVKAATADDNLSVLQIGGQEVIVESINDEITPETFALLYIGAESAHLTSILMRYSTADCFSYNPEIRSTRKEGATVNRALMRRFFLVQQAKEAQIYGILMGTLGVNQYLDVVHGLQKLIKTSGRKSYLFVVGKVNVPKLANYAEIDAFVLVACQQNTLMDSKEFYKPIVTPYELQLALSPTDQWDGQYKTDFCEVIPAIESTTQSVEQGADGGEDDDADKPFFSLVSGTYKTSSRSIAIDHEATLYAITASEEPDVSTTLQVKNEHTELTKYHSEAADYLATREYQGLDPRIGKTPAHAAVKGSTGIARGYTHEIE</sequence>
<evidence type="ECO:0000256" key="2">
    <source>
        <dbReference type="ARBA" id="ARBA00005156"/>
    </source>
</evidence>
<evidence type="ECO:0000313" key="11">
    <source>
        <dbReference type="Proteomes" id="UP000282087"/>
    </source>
</evidence>
<evidence type="ECO:0000256" key="6">
    <source>
        <dbReference type="ARBA" id="ARBA00023004"/>
    </source>
</evidence>
<dbReference type="GO" id="GO:0090560">
    <property type="term" value="F:2-(3-amino-3-carboxypropyl)histidine synthase activity"/>
    <property type="evidence" value="ECO:0007669"/>
    <property type="project" value="InterPro"/>
</dbReference>
<dbReference type="Pfam" id="PF01866">
    <property type="entry name" value="Diphthamide_syn"/>
    <property type="match status" value="1"/>
</dbReference>
<dbReference type="GO" id="GO:0017183">
    <property type="term" value="P:protein histidyl modification to diphthamide"/>
    <property type="evidence" value="ECO:0007669"/>
    <property type="project" value="UniProtKB-UniPathway"/>
</dbReference>
<dbReference type="EMBL" id="QKXF01000270">
    <property type="protein sequence ID" value="RQM13276.1"/>
    <property type="molecule type" value="Genomic_DNA"/>
</dbReference>
<dbReference type="InterPro" id="IPR010014">
    <property type="entry name" value="DHP2"/>
</dbReference>
<dbReference type="Gene3D" id="3.40.50.11860">
    <property type="entry name" value="Diphthamide synthesis DPH1/DPH2 domain 3"/>
    <property type="match status" value="1"/>
</dbReference>
<organism evidence="9 11">
    <name type="scientific">Peronospora effusa</name>
    <dbReference type="NCBI Taxonomy" id="542832"/>
    <lineage>
        <taxon>Eukaryota</taxon>
        <taxon>Sar</taxon>
        <taxon>Stramenopiles</taxon>
        <taxon>Oomycota</taxon>
        <taxon>Peronosporomycetes</taxon>
        <taxon>Peronosporales</taxon>
        <taxon>Peronosporaceae</taxon>
        <taxon>Peronospora</taxon>
    </lineage>
</organism>
<comment type="cofactor">
    <cofactor evidence="1">
        <name>[4Fe-4S] cluster</name>
        <dbReference type="ChEBI" id="CHEBI:49883"/>
    </cofactor>
</comment>
<dbReference type="EMBL" id="QLLG01000348">
    <property type="protein sequence ID" value="RMX63983.1"/>
    <property type="molecule type" value="Genomic_DNA"/>
</dbReference>
<dbReference type="UniPathway" id="UPA00559"/>